<dbReference type="EMBL" id="VIGC01000011">
    <property type="protein sequence ID" value="TQE95851.1"/>
    <property type="molecule type" value="Genomic_DNA"/>
</dbReference>
<comment type="subunit">
    <text evidence="7">Forms oligomers.</text>
</comment>
<comment type="caution">
    <text evidence="9">The sequence shown here is derived from an EMBL/GenBank/DDBJ whole genome shotgun (WGS) entry which is preliminary data.</text>
</comment>
<proteinExistence type="inferred from homology"/>
<feature type="domain" description="SpoVT-AbrB" evidence="8">
    <location>
        <begin position="77"/>
        <end position="120"/>
    </location>
</feature>
<keyword evidence="10" id="KW-1185">Reference proteome</keyword>
<evidence type="ECO:0000256" key="2">
    <source>
        <dbReference type="ARBA" id="ARBA00022490"/>
    </source>
</evidence>
<dbReference type="GO" id="GO:0005737">
    <property type="term" value="C:cytoplasm"/>
    <property type="evidence" value="ECO:0007669"/>
    <property type="project" value="UniProtKB-UniRule"/>
</dbReference>
<dbReference type="InterPro" id="IPR035644">
    <property type="entry name" value="MraZ_C"/>
</dbReference>
<dbReference type="InterPro" id="IPR003444">
    <property type="entry name" value="MraZ"/>
</dbReference>
<dbReference type="PROSITE" id="PS51740">
    <property type="entry name" value="SPOVT_ABRB"/>
    <property type="match status" value="2"/>
</dbReference>
<dbReference type="GO" id="GO:0000976">
    <property type="term" value="F:transcription cis-regulatory region binding"/>
    <property type="evidence" value="ECO:0007669"/>
    <property type="project" value="TreeGrafter"/>
</dbReference>
<evidence type="ECO:0000256" key="3">
    <source>
        <dbReference type="ARBA" id="ARBA00022737"/>
    </source>
</evidence>
<dbReference type="InterPro" id="IPR037914">
    <property type="entry name" value="SpoVT-AbrB_sf"/>
</dbReference>
<evidence type="ECO:0000256" key="4">
    <source>
        <dbReference type="ARBA" id="ARBA00023015"/>
    </source>
</evidence>
<keyword evidence="6 7" id="KW-0804">Transcription</keyword>
<organism evidence="9 10">
    <name type="scientific">Litorilinea aerophila</name>
    <dbReference type="NCBI Taxonomy" id="1204385"/>
    <lineage>
        <taxon>Bacteria</taxon>
        <taxon>Bacillati</taxon>
        <taxon>Chloroflexota</taxon>
        <taxon>Caldilineae</taxon>
        <taxon>Caldilineales</taxon>
        <taxon>Caldilineaceae</taxon>
        <taxon>Litorilinea</taxon>
    </lineage>
</organism>
<dbReference type="InterPro" id="IPR038619">
    <property type="entry name" value="MraZ_sf"/>
</dbReference>
<dbReference type="GO" id="GO:2000143">
    <property type="term" value="P:negative regulation of DNA-templated transcription initiation"/>
    <property type="evidence" value="ECO:0007669"/>
    <property type="project" value="TreeGrafter"/>
</dbReference>
<dbReference type="PANTHER" id="PTHR34701:SF1">
    <property type="entry name" value="TRANSCRIPTIONAL REGULATOR MRAZ"/>
    <property type="match status" value="1"/>
</dbReference>
<dbReference type="SUPFAM" id="SSF89447">
    <property type="entry name" value="AbrB/MazE/MraZ-like"/>
    <property type="match status" value="1"/>
</dbReference>
<dbReference type="FunCoup" id="A0A540VGI6">
    <property type="interactions" value="246"/>
</dbReference>
<dbReference type="GO" id="GO:0003700">
    <property type="term" value="F:DNA-binding transcription factor activity"/>
    <property type="evidence" value="ECO:0007669"/>
    <property type="project" value="UniProtKB-UniRule"/>
</dbReference>
<evidence type="ECO:0000259" key="8">
    <source>
        <dbReference type="PROSITE" id="PS51740"/>
    </source>
</evidence>
<evidence type="ECO:0000256" key="5">
    <source>
        <dbReference type="ARBA" id="ARBA00023125"/>
    </source>
</evidence>
<keyword evidence="3" id="KW-0677">Repeat</keyword>
<dbReference type="RefSeq" id="WP_141610074.1">
    <property type="nucleotide sequence ID" value="NZ_VIGC02000011.1"/>
</dbReference>
<dbReference type="InterPro" id="IPR020603">
    <property type="entry name" value="MraZ_dom"/>
</dbReference>
<sequence>MFLGEFIHSLDSKGRLTIPAKFRDQLAAGLVITRNPVERCLLVIPQARWMEMAEKISALPLTDPRSALLRRAIFSAAEDLKPDRQGRILISQRLRDYAQIESDILVAGLHTFVELWQPSLWEEKVLQPLDSGNIDGELFAALNV</sequence>
<dbReference type="AlphaFoldDB" id="A0A540VGI6"/>
<dbReference type="InParanoid" id="A0A540VGI6"/>
<evidence type="ECO:0000313" key="10">
    <source>
        <dbReference type="Proteomes" id="UP000317371"/>
    </source>
</evidence>
<dbReference type="Proteomes" id="UP000317371">
    <property type="component" value="Unassembled WGS sequence"/>
</dbReference>
<comment type="similarity">
    <text evidence="7">Belongs to the MraZ family.</text>
</comment>
<dbReference type="Pfam" id="PF02381">
    <property type="entry name" value="MraZ"/>
    <property type="match status" value="2"/>
</dbReference>
<dbReference type="NCBIfam" id="TIGR00242">
    <property type="entry name" value="division/cell wall cluster transcriptional repressor MraZ"/>
    <property type="match status" value="1"/>
</dbReference>
<keyword evidence="2 7" id="KW-0963">Cytoplasm</keyword>
<dbReference type="GO" id="GO:0009295">
    <property type="term" value="C:nucleoid"/>
    <property type="evidence" value="ECO:0007669"/>
    <property type="project" value="UniProtKB-SubCell"/>
</dbReference>
<evidence type="ECO:0000256" key="6">
    <source>
        <dbReference type="ARBA" id="ARBA00023163"/>
    </source>
</evidence>
<evidence type="ECO:0000256" key="1">
    <source>
        <dbReference type="ARBA" id="ARBA00013860"/>
    </source>
</evidence>
<feature type="domain" description="SpoVT-AbrB" evidence="8">
    <location>
        <begin position="5"/>
        <end position="48"/>
    </location>
</feature>
<protein>
    <recommendedName>
        <fullName evidence="1 7">Transcriptional regulator MraZ</fullName>
    </recommendedName>
</protein>
<evidence type="ECO:0000256" key="7">
    <source>
        <dbReference type="HAMAP-Rule" id="MF_01008"/>
    </source>
</evidence>
<dbReference type="OrthoDB" id="9807753at2"/>
<dbReference type="CDD" id="cd16321">
    <property type="entry name" value="MraZ_C"/>
    <property type="match status" value="1"/>
</dbReference>
<name>A0A540VGI6_9CHLR</name>
<keyword evidence="5 7" id="KW-0238">DNA-binding</keyword>
<dbReference type="CDD" id="cd16320">
    <property type="entry name" value="MraZ_N"/>
    <property type="match status" value="1"/>
</dbReference>
<keyword evidence="4 7" id="KW-0805">Transcription regulation</keyword>
<dbReference type="InterPro" id="IPR007159">
    <property type="entry name" value="SpoVT-AbrB_dom"/>
</dbReference>
<evidence type="ECO:0000313" key="9">
    <source>
        <dbReference type="EMBL" id="TQE95851.1"/>
    </source>
</evidence>
<gene>
    <name evidence="7 9" type="primary">mraZ</name>
    <name evidence="9" type="ORF">FKZ61_10475</name>
</gene>
<dbReference type="Gene3D" id="3.40.1550.20">
    <property type="entry name" value="Transcriptional regulator MraZ domain"/>
    <property type="match status" value="1"/>
</dbReference>
<accession>A0A540VGI6</accession>
<dbReference type="HAMAP" id="MF_01008">
    <property type="entry name" value="MraZ"/>
    <property type="match status" value="1"/>
</dbReference>
<dbReference type="PANTHER" id="PTHR34701">
    <property type="entry name" value="TRANSCRIPTIONAL REGULATOR MRAZ"/>
    <property type="match status" value="1"/>
</dbReference>
<dbReference type="InterPro" id="IPR035642">
    <property type="entry name" value="MraZ_N"/>
</dbReference>
<comment type="subcellular location">
    <subcellularLocation>
        <location evidence="7">Cytoplasm</location>
        <location evidence="7">Nucleoid</location>
    </subcellularLocation>
</comment>
<reference evidence="9 10" key="1">
    <citation type="submission" date="2019-06" db="EMBL/GenBank/DDBJ databases">
        <title>Genome sequence of Litorilinea aerophila BAA-2444.</title>
        <authorList>
            <person name="Maclea K.S."/>
            <person name="Maurais E.G."/>
            <person name="Iannazzi L.C."/>
        </authorList>
    </citation>
    <scope>NUCLEOTIDE SEQUENCE [LARGE SCALE GENOMIC DNA]</scope>
    <source>
        <strain evidence="9 10">ATCC BAA-2444</strain>
    </source>
</reference>